<feature type="repeat" description="TPR" evidence="3">
    <location>
        <begin position="117"/>
        <end position="150"/>
    </location>
</feature>
<keyword evidence="4" id="KW-1133">Transmembrane helix</keyword>
<dbReference type="PANTHER" id="PTHR44858">
    <property type="entry name" value="TETRATRICOPEPTIDE REPEAT PROTEIN 6"/>
    <property type="match status" value="1"/>
</dbReference>
<evidence type="ECO:0008006" key="7">
    <source>
        <dbReference type="Google" id="ProtNLM"/>
    </source>
</evidence>
<reference evidence="5 6" key="1">
    <citation type="submission" date="2016-10" db="EMBL/GenBank/DDBJ databases">
        <authorList>
            <person name="de Groot N.N."/>
        </authorList>
    </citation>
    <scope>NUCLEOTIDE SEQUENCE [LARGE SCALE GENOMIC DNA]</scope>
    <source>
        <strain evidence="5 6">DSM 12992</strain>
    </source>
</reference>
<accession>A0A1I1MAQ9</accession>
<dbReference type="SMART" id="SM00028">
    <property type="entry name" value="TPR"/>
    <property type="match status" value="3"/>
</dbReference>
<protein>
    <recommendedName>
        <fullName evidence="7">Tetratricopeptide repeat-containing protein</fullName>
    </recommendedName>
</protein>
<dbReference type="PROSITE" id="PS50005">
    <property type="entry name" value="TPR"/>
    <property type="match status" value="1"/>
</dbReference>
<dbReference type="InterPro" id="IPR011990">
    <property type="entry name" value="TPR-like_helical_dom_sf"/>
</dbReference>
<dbReference type="GO" id="GO:0009279">
    <property type="term" value="C:cell outer membrane"/>
    <property type="evidence" value="ECO:0007669"/>
    <property type="project" value="TreeGrafter"/>
</dbReference>
<keyword evidence="4" id="KW-0472">Membrane</keyword>
<evidence type="ECO:0000313" key="6">
    <source>
        <dbReference type="Proteomes" id="UP000199263"/>
    </source>
</evidence>
<dbReference type="InterPro" id="IPR050498">
    <property type="entry name" value="Ycf3"/>
</dbReference>
<keyword evidence="4" id="KW-0812">Transmembrane</keyword>
<keyword evidence="6" id="KW-1185">Reference proteome</keyword>
<organism evidence="5 6">
    <name type="scientific">Clostridium uliginosum</name>
    <dbReference type="NCBI Taxonomy" id="119641"/>
    <lineage>
        <taxon>Bacteria</taxon>
        <taxon>Bacillati</taxon>
        <taxon>Bacillota</taxon>
        <taxon>Clostridia</taxon>
        <taxon>Eubacteriales</taxon>
        <taxon>Clostridiaceae</taxon>
        <taxon>Clostridium</taxon>
    </lineage>
</organism>
<dbReference type="AlphaFoldDB" id="A0A1I1MAQ9"/>
<feature type="transmembrane region" description="Helical" evidence="4">
    <location>
        <begin position="15"/>
        <end position="33"/>
    </location>
</feature>
<evidence type="ECO:0000313" key="5">
    <source>
        <dbReference type="EMBL" id="SFC82547.1"/>
    </source>
</evidence>
<sequence>MSRIELPGEKKTKKIILIALVILAILVLIFEGIKNYKKTLDLNDGSQEKKIESLDSQQELISIKKENNDKNDKEQLAKEDERETLLYNEAYKFFFSHEYDSAIDKANEIIVDFPNSAKGYNIRGISKAYNGSFDYAMRDIDKALDIEPNYGYAIFNKALTYELYNKFDEALLWYNKDLEVENYVWTYYGIASIYGRRGDAENTIIYLKKAIDIDEAVKNEAKAEADFDPVRDLKEFKELIR</sequence>
<name>A0A1I1MAQ9_9CLOT</name>
<dbReference type="NCBIfam" id="NF047558">
    <property type="entry name" value="TPR_END_plus"/>
    <property type="match status" value="1"/>
</dbReference>
<proteinExistence type="predicted"/>
<evidence type="ECO:0000256" key="2">
    <source>
        <dbReference type="ARBA" id="ARBA00022803"/>
    </source>
</evidence>
<dbReference type="Gene3D" id="1.25.40.10">
    <property type="entry name" value="Tetratricopeptide repeat domain"/>
    <property type="match status" value="2"/>
</dbReference>
<dbReference type="GO" id="GO:0046813">
    <property type="term" value="P:receptor-mediated virion attachment to host cell"/>
    <property type="evidence" value="ECO:0007669"/>
    <property type="project" value="TreeGrafter"/>
</dbReference>
<evidence type="ECO:0000256" key="3">
    <source>
        <dbReference type="PROSITE-ProRule" id="PRU00339"/>
    </source>
</evidence>
<keyword evidence="2 3" id="KW-0802">TPR repeat</keyword>
<dbReference type="STRING" id="119641.SAMN05421842_11092"/>
<evidence type="ECO:0000256" key="1">
    <source>
        <dbReference type="ARBA" id="ARBA00022737"/>
    </source>
</evidence>
<evidence type="ECO:0000256" key="4">
    <source>
        <dbReference type="SAM" id="Phobius"/>
    </source>
</evidence>
<dbReference type="SUPFAM" id="SSF48452">
    <property type="entry name" value="TPR-like"/>
    <property type="match status" value="1"/>
</dbReference>
<dbReference type="EMBL" id="FOMG01000010">
    <property type="protein sequence ID" value="SFC82547.1"/>
    <property type="molecule type" value="Genomic_DNA"/>
</dbReference>
<dbReference type="InterPro" id="IPR019734">
    <property type="entry name" value="TPR_rpt"/>
</dbReference>
<keyword evidence="1" id="KW-0677">Repeat</keyword>
<dbReference type="RefSeq" id="WP_090090869.1">
    <property type="nucleotide sequence ID" value="NZ_FOMG01000010.1"/>
</dbReference>
<gene>
    <name evidence="5" type="ORF">SAMN05421842_11092</name>
</gene>
<dbReference type="OrthoDB" id="1633926at2"/>
<dbReference type="PANTHER" id="PTHR44858:SF1">
    <property type="entry name" value="UDP-N-ACETYLGLUCOSAMINE--PEPTIDE N-ACETYLGLUCOSAMINYLTRANSFERASE SPINDLY-RELATED"/>
    <property type="match status" value="1"/>
</dbReference>
<dbReference type="Proteomes" id="UP000199263">
    <property type="component" value="Unassembled WGS sequence"/>
</dbReference>